<feature type="signal peptide" evidence="2">
    <location>
        <begin position="1"/>
        <end position="25"/>
    </location>
</feature>
<dbReference type="KEGG" id="rpe:RPE_4201"/>
<dbReference type="EMBL" id="CP000463">
    <property type="protein sequence ID" value="ABJ08126.1"/>
    <property type="molecule type" value="Genomic_DNA"/>
</dbReference>
<reference evidence="3" key="1">
    <citation type="submission" date="2006-09" db="EMBL/GenBank/DDBJ databases">
        <title>Complete sequence of Rhodopseudomonas palustris BisA53.</title>
        <authorList>
            <consortium name="US DOE Joint Genome Institute"/>
            <person name="Copeland A."/>
            <person name="Lucas S."/>
            <person name="Lapidus A."/>
            <person name="Barry K."/>
            <person name="Detter J.C."/>
            <person name="Glavina del Rio T."/>
            <person name="Hammon N."/>
            <person name="Israni S."/>
            <person name="Dalin E."/>
            <person name="Tice H."/>
            <person name="Pitluck S."/>
            <person name="Chain P."/>
            <person name="Malfatti S."/>
            <person name="Shin M."/>
            <person name="Vergez L."/>
            <person name="Schmutz J."/>
            <person name="Larimer F."/>
            <person name="Land M."/>
            <person name="Hauser L."/>
            <person name="Pelletier D.A."/>
            <person name="Kyrpides N."/>
            <person name="Kim E."/>
            <person name="Harwood C.S."/>
            <person name="Oda Y."/>
            <person name="Richardson P."/>
        </authorList>
    </citation>
    <scope>NUCLEOTIDE SEQUENCE [LARGE SCALE GENOMIC DNA]</scope>
    <source>
        <strain evidence="3">BisA53</strain>
    </source>
</reference>
<gene>
    <name evidence="3" type="ordered locus">RPE_4201</name>
</gene>
<evidence type="ECO:0000256" key="1">
    <source>
        <dbReference type="SAM" id="MobiDB-lite"/>
    </source>
</evidence>
<dbReference type="HOGENOM" id="CLU_179108_0_0_5"/>
<proteinExistence type="predicted"/>
<sequence length="82" mass="8636">MTKQPSGLRAAALLIGLALAPTALAQGASPPAPKSPAAAPQNLTGKERLGEKWKDEQRIDNCRVPADKRGARPRPDSCPHMS</sequence>
<dbReference type="STRING" id="316055.RPE_4201"/>
<evidence type="ECO:0000256" key="2">
    <source>
        <dbReference type="SAM" id="SignalP"/>
    </source>
</evidence>
<feature type="chain" id="PRO_5004165671" evidence="2">
    <location>
        <begin position="26"/>
        <end position="82"/>
    </location>
</feature>
<keyword evidence="2" id="KW-0732">Signal</keyword>
<evidence type="ECO:0000313" key="3">
    <source>
        <dbReference type="EMBL" id="ABJ08126.1"/>
    </source>
</evidence>
<protein>
    <submittedName>
        <fullName evidence="3">Uncharacterized protein</fullName>
    </submittedName>
</protein>
<dbReference type="eggNOG" id="ENOG5033IY6">
    <property type="taxonomic scope" value="Bacteria"/>
</dbReference>
<feature type="region of interest" description="Disordered" evidence="1">
    <location>
        <begin position="25"/>
        <end position="82"/>
    </location>
</feature>
<name>Q07IV8_RHOP5</name>
<organism evidence="3">
    <name type="scientific">Rhodopseudomonas palustris (strain BisA53)</name>
    <dbReference type="NCBI Taxonomy" id="316055"/>
    <lineage>
        <taxon>Bacteria</taxon>
        <taxon>Pseudomonadati</taxon>
        <taxon>Pseudomonadota</taxon>
        <taxon>Alphaproteobacteria</taxon>
        <taxon>Hyphomicrobiales</taxon>
        <taxon>Nitrobacteraceae</taxon>
        <taxon>Rhodopseudomonas</taxon>
    </lineage>
</organism>
<accession>Q07IV8</accession>
<feature type="compositionally biased region" description="Basic and acidic residues" evidence="1">
    <location>
        <begin position="45"/>
        <end position="82"/>
    </location>
</feature>
<feature type="compositionally biased region" description="Low complexity" evidence="1">
    <location>
        <begin position="25"/>
        <end position="40"/>
    </location>
</feature>
<dbReference type="AlphaFoldDB" id="Q07IV8"/>